<organism evidence="1">
    <name type="scientific">Brassica napus</name>
    <name type="common">Rape</name>
    <dbReference type="NCBI Taxonomy" id="3708"/>
    <lineage>
        <taxon>Eukaryota</taxon>
        <taxon>Viridiplantae</taxon>
        <taxon>Streptophyta</taxon>
        <taxon>Embryophyta</taxon>
        <taxon>Tracheophyta</taxon>
        <taxon>Spermatophyta</taxon>
        <taxon>Magnoliopsida</taxon>
        <taxon>eudicotyledons</taxon>
        <taxon>Gunneridae</taxon>
        <taxon>Pentapetalae</taxon>
        <taxon>rosids</taxon>
        <taxon>malvids</taxon>
        <taxon>Brassicales</taxon>
        <taxon>Brassicaceae</taxon>
        <taxon>Brassiceae</taxon>
        <taxon>Brassica</taxon>
    </lineage>
</organism>
<gene>
    <name evidence="1" type="ORF">DARMORV10_C03P46910.1</name>
</gene>
<reference evidence="1" key="1">
    <citation type="submission" date="2021-01" db="EMBL/GenBank/DDBJ databases">
        <authorList>
            <consortium name="Genoscope - CEA"/>
            <person name="William W."/>
        </authorList>
    </citation>
    <scope>NUCLEOTIDE SEQUENCE</scope>
</reference>
<protein>
    <submittedName>
        <fullName evidence="1">(rape) hypothetical protein</fullName>
    </submittedName>
</protein>
<evidence type="ECO:0000313" key="1">
    <source>
        <dbReference type="EMBL" id="CAF1704463.1"/>
    </source>
</evidence>
<accession>A0A816I634</accession>
<dbReference type="EMBL" id="HG994367">
    <property type="protein sequence ID" value="CAF1704463.1"/>
    <property type="molecule type" value="Genomic_DNA"/>
</dbReference>
<proteinExistence type="predicted"/>
<dbReference type="Proteomes" id="UP001295469">
    <property type="component" value="Chromosome C03"/>
</dbReference>
<name>A0A816I634_BRANA</name>
<sequence length="100" mass="11485">MLKLNKKIFGHIDETKRDFGHIDETKRDFGQLKTKLNPKTSRRFDSMNSFSHIITSSMASLPPYVPETVKTPSAQSAGKVSLYFGSRKITHEKKNQRFIL</sequence>
<dbReference type="AlphaFoldDB" id="A0A816I634"/>